<evidence type="ECO:0000313" key="3">
    <source>
        <dbReference type="Proteomes" id="UP001224775"/>
    </source>
</evidence>
<sequence length="1174" mass="127591">MTNTEPSVSEASLNFFKTPWTNGHFPSLNDCLSIGSCHVHDDESCICDTEVAVNDVFTSSSEISSIADLKAALHIGAADPNPSKMVILLTSAAVKLMAWLCILPVVTARASIWKSKPLFLKNIKSEVHISGSSFVFRNPVQFISVVQTEARDAYHETDEVLDSLFYHPSHPPYLAMVLAQRFGLSNASPSLIERAVTAYEAGSYESNNLQFGSGKYGDLGSLIAVILLDPESREAVLDADQSHGHAKAPLDKVISVFRSMGLKFESPLVMPTLLDSYDTIGQGSYESPSVFNFYLVEFAHPGAVQDASLTSPETSLYQSYRLLYLLDALSTTVKFGVNDCPRVPTFEGWKISSPFQCSTVEGNTNFSPARFSYWPSSVESVQSIVSELSLLLTSSRMTTSNEALITSLVQPIFDTGDISKAIRAAQQYILTTPEAHTTGIARISGNERQITGYESKPRGAYKALVFLNFAGGVDSYNLLVPKGQCGSGEDGYAAYAASRGNAVPLAGLTSISTSDQVCQEFGVHSDFSLLADLYNQTIFFANIGTLFKPLTRHDDWNNGDLFAHNAMQYNLARGDPHGEVPDTGVFGRLLDMLQKQGHHTSANNLKGEKQMLQGFPEYKNTITEVTLSNPKDLNQYPTVTNLFDVAKQLNGVGELGNSFFGEAWADSVSTALFEHEQLMAIAAAGIEVTDYPLNGDSSLSKGLNAIANHMLSRDFRNVNRDIYVLREGGFDMHFSSDGLAPAFQDMNAELGKFINEMKRQGIWEDVAIVFGSEFGRAIPTNSNGGTDHGWGGHAFLIGGGVNGGKILGDYPHPLNSAHDQYLRGRMIPTTPHEFVWNGVAQWLGVRADSDLDLVLPNRKSFSECDHFTDKDLFVDGACDCTIIDGACSCQCDTVTYSPTVTPTSSPSEPSPTDSPTADLPDGGTLVNSIIDSEGSYEPFGCNTSNRAYASVDGSLEKFSCDRTDRHDVSSGIVFSPPSVQATIAKKVRVYVGDGGTGLDPIRVALKGRINPEASWESIGSGALEYSNDDARNVRSSALYIESTYESGDVNYTYAEVGFPVTTKSILTTRYHSQQRGITIQLGSKLLKLRFLDFPDNAQAVNTVLYPGSVESFGCSRTVRAGDAIAPTTEKYMCDHLDMPQQDGMWVDSMIISPAHEKLSVAKDLRLTLIVIVKL</sequence>
<proteinExistence type="predicted"/>
<accession>A0AAD8XWZ9</accession>
<name>A0AAD8XWZ9_9STRA</name>
<dbReference type="InterPro" id="IPR014917">
    <property type="entry name" value="DUF1800"/>
</dbReference>
<evidence type="ECO:0000313" key="2">
    <source>
        <dbReference type="EMBL" id="KAK1734851.1"/>
    </source>
</evidence>
<dbReference type="AlphaFoldDB" id="A0AAD8XWZ9"/>
<keyword evidence="3" id="KW-1185">Reference proteome</keyword>
<dbReference type="Proteomes" id="UP001224775">
    <property type="component" value="Unassembled WGS sequence"/>
</dbReference>
<feature type="region of interest" description="Disordered" evidence="1">
    <location>
        <begin position="898"/>
        <end position="922"/>
    </location>
</feature>
<protein>
    <submittedName>
        <fullName evidence="2">DUF1501 and DUF1800 domain-containing protein</fullName>
    </submittedName>
</protein>
<comment type="caution">
    <text evidence="2">The sequence shown here is derived from an EMBL/GenBank/DDBJ whole genome shotgun (WGS) entry which is preliminary data.</text>
</comment>
<organism evidence="2 3">
    <name type="scientific">Skeletonema marinoi</name>
    <dbReference type="NCBI Taxonomy" id="267567"/>
    <lineage>
        <taxon>Eukaryota</taxon>
        <taxon>Sar</taxon>
        <taxon>Stramenopiles</taxon>
        <taxon>Ochrophyta</taxon>
        <taxon>Bacillariophyta</taxon>
        <taxon>Coscinodiscophyceae</taxon>
        <taxon>Thalassiosirophycidae</taxon>
        <taxon>Thalassiosirales</taxon>
        <taxon>Skeletonemataceae</taxon>
        <taxon>Skeletonema</taxon>
        <taxon>Skeletonema marinoi-dohrnii complex</taxon>
    </lineage>
</organism>
<dbReference type="PANTHER" id="PTHR43737">
    <property type="entry name" value="BLL7424 PROTEIN"/>
    <property type="match status" value="1"/>
</dbReference>
<dbReference type="InterPro" id="IPR010869">
    <property type="entry name" value="DUF1501"/>
</dbReference>
<dbReference type="Pfam" id="PF08811">
    <property type="entry name" value="DUF1800"/>
    <property type="match status" value="1"/>
</dbReference>
<evidence type="ECO:0000256" key="1">
    <source>
        <dbReference type="SAM" id="MobiDB-lite"/>
    </source>
</evidence>
<dbReference type="PANTHER" id="PTHR43737:SF1">
    <property type="entry name" value="DUF1501 DOMAIN-CONTAINING PROTEIN"/>
    <property type="match status" value="1"/>
</dbReference>
<feature type="compositionally biased region" description="Low complexity" evidence="1">
    <location>
        <begin position="898"/>
        <end position="916"/>
    </location>
</feature>
<dbReference type="EMBL" id="JATAAI010000036">
    <property type="protein sequence ID" value="KAK1734851.1"/>
    <property type="molecule type" value="Genomic_DNA"/>
</dbReference>
<dbReference type="Pfam" id="PF07394">
    <property type="entry name" value="DUF1501"/>
    <property type="match status" value="1"/>
</dbReference>
<reference evidence="2" key="1">
    <citation type="submission" date="2023-06" db="EMBL/GenBank/DDBJ databases">
        <title>Survivors Of The Sea: Transcriptome response of Skeletonema marinoi to long-term dormancy.</title>
        <authorList>
            <person name="Pinder M.I.M."/>
            <person name="Kourtchenko O."/>
            <person name="Robertson E.K."/>
            <person name="Larsson T."/>
            <person name="Maumus F."/>
            <person name="Osuna-Cruz C.M."/>
            <person name="Vancaester E."/>
            <person name="Stenow R."/>
            <person name="Vandepoele K."/>
            <person name="Ploug H."/>
            <person name="Bruchert V."/>
            <person name="Godhe A."/>
            <person name="Topel M."/>
        </authorList>
    </citation>
    <scope>NUCLEOTIDE SEQUENCE</scope>
    <source>
        <strain evidence="2">R05AC</strain>
    </source>
</reference>
<gene>
    <name evidence="2" type="ORF">QTG54_014311</name>
</gene>